<protein>
    <submittedName>
        <fullName evidence="16">TonB-dependent receptor</fullName>
    </submittedName>
</protein>
<evidence type="ECO:0000313" key="17">
    <source>
        <dbReference type="Proteomes" id="UP000600799"/>
    </source>
</evidence>
<feature type="signal peptide" evidence="13">
    <location>
        <begin position="1"/>
        <end position="30"/>
    </location>
</feature>
<evidence type="ECO:0000256" key="2">
    <source>
        <dbReference type="ARBA" id="ARBA00022448"/>
    </source>
</evidence>
<accession>A0ABS0HAV9</accession>
<dbReference type="InterPro" id="IPR012910">
    <property type="entry name" value="Plug_dom"/>
</dbReference>
<comment type="subcellular location">
    <subcellularLocation>
        <location evidence="1 11">Cell outer membrane</location>
        <topology evidence="1 11">Multi-pass membrane protein</topology>
    </subcellularLocation>
</comment>
<keyword evidence="3 11" id="KW-1134">Transmembrane beta strand</keyword>
<keyword evidence="6" id="KW-0408">Iron</keyword>
<evidence type="ECO:0000313" key="16">
    <source>
        <dbReference type="EMBL" id="MBF9149415.1"/>
    </source>
</evidence>
<keyword evidence="2 11" id="KW-0813">Transport</keyword>
<dbReference type="PANTHER" id="PTHR32552:SF81">
    <property type="entry name" value="TONB-DEPENDENT OUTER MEMBRANE RECEPTOR"/>
    <property type="match status" value="1"/>
</dbReference>
<organism evidence="16 17">
    <name type="scientific">Novosphingobium jiangmenense</name>
    <dbReference type="NCBI Taxonomy" id="2791981"/>
    <lineage>
        <taxon>Bacteria</taxon>
        <taxon>Pseudomonadati</taxon>
        <taxon>Pseudomonadota</taxon>
        <taxon>Alphaproteobacteria</taxon>
        <taxon>Sphingomonadales</taxon>
        <taxon>Sphingomonadaceae</taxon>
        <taxon>Novosphingobium</taxon>
    </lineage>
</organism>
<evidence type="ECO:0000256" key="10">
    <source>
        <dbReference type="ARBA" id="ARBA00023237"/>
    </source>
</evidence>
<feature type="domain" description="TonB-dependent receptor plug" evidence="15">
    <location>
        <begin position="58"/>
        <end position="166"/>
    </location>
</feature>
<dbReference type="Gene3D" id="2.40.170.20">
    <property type="entry name" value="TonB-dependent receptor, beta-barrel domain"/>
    <property type="match status" value="2"/>
</dbReference>
<keyword evidence="8 12" id="KW-0798">TonB box</keyword>
<feature type="domain" description="TonB-dependent receptor-like beta-barrel" evidence="14">
    <location>
        <begin position="365"/>
        <end position="806"/>
    </location>
</feature>
<keyword evidence="9 11" id="KW-0472">Membrane</keyword>
<keyword evidence="7" id="KW-0406">Ion transport</keyword>
<evidence type="ECO:0000256" key="11">
    <source>
        <dbReference type="PROSITE-ProRule" id="PRU01360"/>
    </source>
</evidence>
<dbReference type="EMBL" id="JADQDC010000001">
    <property type="protein sequence ID" value="MBF9149415.1"/>
    <property type="molecule type" value="Genomic_DNA"/>
</dbReference>
<name>A0ABS0HAV9_9SPHN</name>
<evidence type="ECO:0000256" key="1">
    <source>
        <dbReference type="ARBA" id="ARBA00004571"/>
    </source>
</evidence>
<dbReference type="Pfam" id="PF00593">
    <property type="entry name" value="TonB_dep_Rec_b-barrel"/>
    <property type="match status" value="1"/>
</dbReference>
<dbReference type="SUPFAM" id="SSF56935">
    <property type="entry name" value="Porins"/>
    <property type="match status" value="1"/>
</dbReference>
<keyword evidence="13" id="KW-0732">Signal</keyword>
<feature type="chain" id="PRO_5045912231" evidence="13">
    <location>
        <begin position="31"/>
        <end position="854"/>
    </location>
</feature>
<sequence length="854" mass="91031">MKRYFKSTSLTVMSIALATTAMVAPQAAFAAEAEPQASEAEGGLAVITVTARKREESLLETPIAISALTSQDIEKRGITSVNDVVLNTPGINVSNTNSGRNDRSFQQISLRGMTPSTTTSTLTASFIDGVPVASATALNAVIDPARIELLKGPQNAYFGRNAFAGAINVVTKTPGKDFGGSISAMGGTRSNYDVSAALEGPIVADLLSFRITGRAFSKDGSYRNAANPNQTLGDQQTHTGTLQLEFTPSSALTIKAMGLYSEDNDGPSAQGMLSAYEIRANNGSVNIPFRSGNTNGTVIVPGLANCTLNGTNPFICGAAPALPAGFSPAQNTLEDALLSRILGRSDFRITDPAKGARGYGLVRQYYHLHLNVDYELGDTGLTLSSLTGYNNELYSQMADLDNYDSSLLRNPVATTANGLRTYWTFPFLVERRNKDFSQELRVSYDKGGALKAMLGGSYLDTKSNGALLSVFNEEQFGAARSAGTLTPPARAETFGVFGSVSYDVTDALNISAEGRWQRDKVYAYAGGRSLTIGAAAATKYGLPAGTFAPLTSFFNKSFDNFMPRVIINYDVTPDVMVYASWSKAANVTLSSFNTQFLSGSAGEFAAAEGIGLGVIVKPEKLTNYELGLKGKFLDGRLFVTAAAYVADWSDQHNNRSVIFLDTTIPNALPSIVSGVANTGKTQVRGFELDINAEPVDGLTINASGAINDSSIRSFADPAITRLTGVTGNGFKGNQLPLTSKYSANIGGQYTGKLGEESTWFVRADFSYKSRQFVDPANLTWIKGRTQVNARIGFTKGSFGLEAFATNLFNDKNYTAVAQNNLLEPSFALSGAAFGYLNVGLPELRTFGIRGNYKF</sequence>
<comment type="similarity">
    <text evidence="11 12">Belongs to the TonB-dependent receptor family.</text>
</comment>
<keyword evidence="4" id="KW-0410">Iron transport</keyword>
<evidence type="ECO:0000256" key="8">
    <source>
        <dbReference type="ARBA" id="ARBA00023077"/>
    </source>
</evidence>
<evidence type="ECO:0000256" key="5">
    <source>
        <dbReference type="ARBA" id="ARBA00022692"/>
    </source>
</evidence>
<dbReference type="Pfam" id="PF07715">
    <property type="entry name" value="Plug"/>
    <property type="match status" value="1"/>
</dbReference>
<comment type="caution">
    <text evidence="16">The sequence shown here is derived from an EMBL/GenBank/DDBJ whole genome shotgun (WGS) entry which is preliminary data.</text>
</comment>
<evidence type="ECO:0000259" key="14">
    <source>
        <dbReference type="Pfam" id="PF00593"/>
    </source>
</evidence>
<keyword evidence="5 11" id="KW-0812">Transmembrane</keyword>
<dbReference type="InterPro" id="IPR036942">
    <property type="entry name" value="Beta-barrel_TonB_sf"/>
</dbReference>
<reference evidence="16 17" key="1">
    <citation type="submission" date="2020-11" db="EMBL/GenBank/DDBJ databases">
        <title>The genome sequence of Novosphingobium sp. 1Y9A.</title>
        <authorList>
            <person name="Liu Y."/>
        </authorList>
    </citation>
    <scope>NUCLEOTIDE SEQUENCE [LARGE SCALE GENOMIC DNA]</scope>
    <source>
        <strain evidence="16 17">1Y9A</strain>
    </source>
</reference>
<keyword evidence="10 11" id="KW-0998">Cell outer membrane</keyword>
<evidence type="ECO:0000256" key="9">
    <source>
        <dbReference type="ARBA" id="ARBA00023136"/>
    </source>
</evidence>
<evidence type="ECO:0000256" key="13">
    <source>
        <dbReference type="SAM" id="SignalP"/>
    </source>
</evidence>
<dbReference type="InterPro" id="IPR039426">
    <property type="entry name" value="TonB-dep_rcpt-like"/>
</dbReference>
<dbReference type="PROSITE" id="PS52016">
    <property type="entry name" value="TONB_DEPENDENT_REC_3"/>
    <property type="match status" value="1"/>
</dbReference>
<evidence type="ECO:0000256" key="12">
    <source>
        <dbReference type="RuleBase" id="RU003357"/>
    </source>
</evidence>
<dbReference type="PANTHER" id="PTHR32552">
    <property type="entry name" value="FERRICHROME IRON RECEPTOR-RELATED"/>
    <property type="match status" value="1"/>
</dbReference>
<gene>
    <name evidence="16" type="ORF">I2488_00225</name>
</gene>
<keyword evidence="17" id="KW-1185">Reference proteome</keyword>
<evidence type="ECO:0000259" key="15">
    <source>
        <dbReference type="Pfam" id="PF07715"/>
    </source>
</evidence>
<dbReference type="Proteomes" id="UP000600799">
    <property type="component" value="Unassembled WGS sequence"/>
</dbReference>
<evidence type="ECO:0000256" key="7">
    <source>
        <dbReference type="ARBA" id="ARBA00023065"/>
    </source>
</evidence>
<keyword evidence="16" id="KW-0675">Receptor</keyword>
<evidence type="ECO:0000256" key="4">
    <source>
        <dbReference type="ARBA" id="ARBA00022496"/>
    </source>
</evidence>
<dbReference type="RefSeq" id="WP_196273802.1">
    <property type="nucleotide sequence ID" value="NZ_JADQDC010000001.1"/>
</dbReference>
<proteinExistence type="inferred from homology"/>
<evidence type="ECO:0000256" key="3">
    <source>
        <dbReference type="ARBA" id="ARBA00022452"/>
    </source>
</evidence>
<dbReference type="InterPro" id="IPR000531">
    <property type="entry name" value="Beta-barrel_TonB"/>
</dbReference>
<evidence type="ECO:0000256" key="6">
    <source>
        <dbReference type="ARBA" id="ARBA00023004"/>
    </source>
</evidence>